<dbReference type="AlphaFoldDB" id="A0A227J0H3"/>
<dbReference type="Proteomes" id="UP000214596">
    <property type="component" value="Unassembled WGS sequence"/>
</dbReference>
<evidence type="ECO:0000313" key="2">
    <source>
        <dbReference type="Proteomes" id="UP000214596"/>
    </source>
</evidence>
<gene>
    <name evidence="1" type="ORF">CA163_36525</name>
</gene>
<evidence type="ECO:0000313" key="1">
    <source>
        <dbReference type="EMBL" id="OXE27934.1"/>
    </source>
</evidence>
<dbReference type="STRING" id="670.ACZ92_16810"/>
<comment type="caution">
    <text evidence="1">The sequence shown here is derived from an EMBL/GenBank/DDBJ whole genome shotgun (WGS) entry which is preliminary data.</text>
</comment>
<proteinExistence type="predicted"/>
<reference evidence="1 2" key="1">
    <citation type="journal article" date="2017" name="Appl. Environ. Microbiol.">
        <title>Parallel evolution of two clades of a major Atlantic endemic Vibrio parahaemolyticus pathogen lineage by independent acquisition of related pathogenicity islands.</title>
        <authorList>
            <person name="Xu F."/>
            <person name="Gonzalez-Escalona N."/>
            <person name="Drees K.P."/>
            <person name="Sebra R.P."/>
            <person name="Cooper V.S."/>
            <person name="Jones S.H."/>
            <person name="Whistler C.A."/>
        </authorList>
    </citation>
    <scope>NUCLEOTIDE SEQUENCE [LARGE SCALE GENOMIC DNA]</scope>
    <source>
        <strain evidence="1 2">MAVP-3</strain>
    </source>
</reference>
<feature type="non-terminal residue" evidence="1">
    <location>
        <position position="27"/>
    </location>
</feature>
<organism evidence="1 2">
    <name type="scientific">Vibrio parahaemolyticus</name>
    <dbReference type="NCBI Taxonomy" id="670"/>
    <lineage>
        <taxon>Bacteria</taxon>
        <taxon>Pseudomonadati</taxon>
        <taxon>Pseudomonadota</taxon>
        <taxon>Gammaproteobacteria</taxon>
        <taxon>Vibrionales</taxon>
        <taxon>Vibrionaceae</taxon>
        <taxon>Vibrio</taxon>
    </lineage>
</organism>
<accession>A0A227J0H3</accession>
<protein>
    <submittedName>
        <fullName evidence="1">EscE/YscE/SsaE family type III secretion system needle protein co-chaperone</fullName>
    </submittedName>
</protein>
<dbReference type="EMBL" id="NIXT01004916">
    <property type="protein sequence ID" value="OXE27934.1"/>
    <property type="molecule type" value="Genomic_DNA"/>
</dbReference>
<sequence>MTNLEQILNNDLSGIEVQNIKSKLLQA</sequence>
<name>A0A227J0H3_VIBPH</name>